<reference evidence="2 3" key="1">
    <citation type="journal article" date="2013" name="Nature">
        <title>Anaerobic oxidation of methane coupled to nitrate reduction in a novel archaeal lineage.</title>
        <authorList>
            <person name="Haroon M.F."/>
            <person name="Hu S."/>
            <person name="Shi Y."/>
            <person name="Imelfort M."/>
            <person name="Keller J."/>
            <person name="Hugenholtz P."/>
            <person name="Yuan Z."/>
            <person name="Tyson G.W."/>
        </authorList>
    </citation>
    <scope>NUCLEOTIDE SEQUENCE [LARGE SCALE GENOMIC DNA]</scope>
    <source>
        <strain evidence="2 3">ANME-2d</strain>
    </source>
</reference>
<dbReference type="Proteomes" id="UP000027153">
    <property type="component" value="Unassembled WGS sequence"/>
</dbReference>
<dbReference type="InterPro" id="IPR035093">
    <property type="entry name" value="RelE/ParE_toxin_dom_sf"/>
</dbReference>
<dbReference type="PANTHER" id="PTHR38813:SF1">
    <property type="entry name" value="TOXIN RELE1-RELATED"/>
    <property type="match status" value="1"/>
</dbReference>
<dbReference type="Gene3D" id="3.30.2310.20">
    <property type="entry name" value="RelE-like"/>
    <property type="match status" value="1"/>
</dbReference>
<gene>
    <name evidence="2" type="ORF">ANME2D_01911</name>
</gene>
<evidence type="ECO:0000313" key="2">
    <source>
        <dbReference type="EMBL" id="KCZ71856.1"/>
    </source>
</evidence>
<dbReference type="RefSeq" id="WP_081810213.1">
    <property type="nucleotide sequence ID" value="NZ_JMIY01000004.1"/>
</dbReference>
<comment type="caution">
    <text evidence="2">The sequence shown here is derived from an EMBL/GenBank/DDBJ whole genome shotgun (WGS) entry which is preliminary data.</text>
</comment>
<sequence>MSFKLFLSSDAANFLKNLEKENKHRIIEKLKLLEDNPFSLPYRKIKGRENTYRIRVGDFRVIYSISGTEIRAIKIGRREGVYKNYSDQLMHLHPPAPPPRHPHECAACSIMRRCFLCEAAAGGERSDGCIILILCALGVLCDVS</sequence>
<evidence type="ECO:0000313" key="3">
    <source>
        <dbReference type="Proteomes" id="UP000027153"/>
    </source>
</evidence>
<dbReference type="EMBL" id="JMIY01000004">
    <property type="protein sequence ID" value="KCZ71856.1"/>
    <property type="molecule type" value="Genomic_DNA"/>
</dbReference>
<keyword evidence="1" id="KW-1277">Toxin-antitoxin system</keyword>
<dbReference type="AlphaFoldDB" id="A0A062UY20"/>
<keyword evidence="3" id="KW-1185">Reference proteome</keyword>
<dbReference type="Pfam" id="PF05016">
    <property type="entry name" value="ParE_toxin"/>
    <property type="match status" value="1"/>
</dbReference>
<protein>
    <submittedName>
        <fullName evidence="2">Cytotoxic translational repressor of toxin-antitoxin stability system</fullName>
    </submittedName>
</protein>
<dbReference type="OrthoDB" id="97626at2157"/>
<proteinExistence type="predicted"/>
<accession>A0A062UY20</accession>
<organism evidence="2 3">
    <name type="scientific">Candidatus Methanoperedens nitratireducens</name>
    <dbReference type="NCBI Taxonomy" id="1392998"/>
    <lineage>
        <taxon>Archaea</taxon>
        <taxon>Methanobacteriati</taxon>
        <taxon>Methanobacteriota</taxon>
        <taxon>Stenosarchaea group</taxon>
        <taxon>Methanomicrobia</taxon>
        <taxon>Methanosarcinales</taxon>
        <taxon>ANME-2 cluster</taxon>
        <taxon>Candidatus Methanoperedentaceae</taxon>
        <taxon>Candidatus Methanoperedens</taxon>
    </lineage>
</organism>
<dbReference type="InterPro" id="IPR052747">
    <property type="entry name" value="TA_system_RelE_toxin"/>
</dbReference>
<name>A0A062UY20_9EURY</name>
<dbReference type="PANTHER" id="PTHR38813">
    <property type="match status" value="1"/>
</dbReference>
<evidence type="ECO:0000256" key="1">
    <source>
        <dbReference type="ARBA" id="ARBA00022649"/>
    </source>
</evidence>
<dbReference type="SUPFAM" id="SSF143011">
    <property type="entry name" value="RelE-like"/>
    <property type="match status" value="1"/>
</dbReference>
<dbReference type="InterPro" id="IPR007712">
    <property type="entry name" value="RelE/ParE_toxin"/>
</dbReference>